<dbReference type="SUPFAM" id="SSF55136">
    <property type="entry name" value="Probable bacterial effector-binding domain"/>
    <property type="match status" value="1"/>
</dbReference>
<dbReference type="Gene3D" id="3.30.530.20">
    <property type="match status" value="1"/>
</dbReference>
<evidence type="ECO:0000313" key="2">
    <source>
        <dbReference type="Proteomes" id="UP001597534"/>
    </source>
</evidence>
<dbReference type="InterPro" id="IPR023393">
    <property type="entry name" value="START-like_dom_sf"/>
</dbReference>
<organism evidence="1 2">
    <name type="scientific">Flavobacterium chuncheonense</name>
    <dbReference type="NCBI Taxonomy" id="2026653"/>
    <lineage>
        <taxon>Bacteria</taxon>
        <taxon>Pseudomonadati</taxon>
        <taxon>Bacteroidota</taxon>
        <taxon>Flavobacteriia</taxon>
        <taxon>Flavobacteriales</taxon>
        <taxon>Flavobacteriaceae</taxon>
        <taxon>Flavobacterium</taxon>
    </lineage>
</organism>
<comment type="caution">
    <text evidence="1">The sequence shown here is derived from an EMBL/GenBank/DDBJ whole genome shotgun (WGS) entry which is preliminary data.</text>
</comment>
<proteinExistence type="predicted"/>
<name>A0ABW5YJV9_9FLAO</name>
<reference evidence="2" key="1">
    <citation type="journal article" date="2019" name="Int. J. Syst. Evol. Microbiol.">
        <title>The Global Catalogue of Microorganisms (GCM) 10K type strain sequencing project: providing services to taxonomists for standard genome sequencing and annotation.</title>
        <authorList>
            <consortium name="The Broad Institute Genomics Platform"/>
            <consortium name="The Broad Institute Genome Sequencing Center for Infectious Disease"/>
            <person name="Wu L."/>
            <person name="Ma J."/>
        </authorList>
    </citation>
    <scope>NUCLEOTIDE SEQUENCE [LARGE SCALE GENOMIC DNA]</scope>
    <source>
        <strain evidence="2">KCTC 22671</strain>
    </source>
</reference>
<protein>
    <submittedName>
        <fullName evidence="1">Uncharacterized protein</fullName>
    </submittedName>
</protein>
<dbReference type="Gene3D" id="3.20.80.10">
    <property type="entry name" value="Regulatory factor, effector binding domain"/>
    <property type="match status" value="1"/>
</dbReference>
<dbReference type="RefSeq" id="WP_379810870.1">
    <property type="nucleotide sequence ID" value="NZ_JBHUPC010000012.1"/>
</dbReference>
<dbReference type="InterPro" id="IPR011256">
    <property type="entry name" value="Reg_factor_effector_dom_sf"/>
</dbReference>
<evidence type="ECO:0000313" key="1">
    <source>
        <dbReference type="EMBL" id="MFD2891303.1"/>
    </source>
</evidence>
<keyword evidence="2" id="KW-1185">Reference proteome</keyword>
<gene>
    <name evidence="1" type="ORF">ACFS5J_04665</name>
</gene>
<dbReference type="EMBL" id="JBHUPC010000012">
    <property type="protein sequence ID" value="MFD2891303.1"/>
    <property type="molecule type" value="Genomic_DNA"/>
</dbReference>
<sequence length="353" mass="40427">MKIAKYILLLILLFGVALTVFIATQPSYFQISKERKVAATPQNAYQYISNYENWKEWFLYLNEDSLNITIKDNANLGIQWQTKTDSFSLKNIHLVLNDSINQEFKLNDTKNQLSWKFKSEKDSTLITWKVAGNLSLKEKFSSFFFGGLEALFGSQMNKNLDKIAQNLSNDYSKHQIVINGFVTKHGTNYIHITDSCSIKDFDKVRQKDLLSLLSFAKENQIKPSGSSFTIFKKWNEKDNFTVFSVCVPINFEIVTSSNNEIKGGTLESFLALKTTLNGSLEFRKNAWDKAFDHILKEQYTQNEEGAYIEVYKAINVAKPSDIQTEIYIPVRKLVAEENSTEEVTTEASPDTLQ</sequence>
<accession>A0ABW5YJV9</accession>
<dbReference type="SUPFAM" id="SSF55961">
    <property type="entry name" value="Bet v1-like"/>
    <property type="match status" value="1"/>
</dbReference>
<dbReference type="Proteomes" id="UP001597534">
    <property type="component" value="Unassembled WGS sequence"/>
</dbReference>